<accession>A0A8S5M4K9</accession>
<dbReference type="EMBL" id="BK014815">
    <property type="protein sequence ID" value="DAD77039.1"/>
    <property type="molecule type" value="Genomic_DNA"/>
</dbReference>
<name>A0A8S5M4K9_9CAUD</name>
<evidence type="ECO:0000313" key="1">
    <source>
        <dbReference type="EMBL" id="DAD77039.1"/>
    </source>
</evidence>
<proteinExistence type="predicted"/>
<reference evidence="1" key="1">
    <citation type="journal article" date="2021" name="Proc. Natl. Acad. Sci. U.S.A.">
        <title>A Catalog of Tens of Thousands of Viruses from Human Metagenomes Reveals Hidden Associations with Chronic Diseases.</title>
        <authorList>
            <person name="Tisza M.J."/>
            <person name="Buck C.B."/>
        </authorList>
    </citation>
    <scope>NUCLEOTIDE SEQUENCE</scope>
    <source>
        <strain evidence="1">Ctquf9</strain>
    </source>
</reference>
<protein>
    <submittedName>
        <fullName evidence="1">Uncharacterized protein</fullName>
    </submittedName>
</protein>
<organism evidence="1">
    <name type="scientific">Siphoviridae sp. ctquf9</name>
    <dbReference type="NCBI Taxonomy" id="2826470"/>
    <lineage>
        <taxon>Viruses</taxon>
        <taxon>Duplodnaviria</taxon>
        <taxon>Heunggongvirae</taxon>
        <taxon>Uroviricota</taxon>
        <taxon>Caudoviricetes</taxon>
    </lineage>
</organism>
<sequence length="72" mass="7757">MRIPILSEEAKQLLIEATKDAASQILVIDSLEGTDIQTYNKIMNIDKIGKSVANMESSCGGTSKQSVDNGGW</sequence>